<gene>
    <name evidence="3" type="ORF">C8D94_101346</name>
</gene>
<protein>
    <submittedName>
        <fullName evidence="3">Ribose 5-phosphate isomerase B</fullName>
    </submittedName>
</protein>
<accession>A0A370QJC5</accession>
<evidence type="ECO:0000313" key="3">
    <source>
        <dbReference type="EMBL" id="RDK88473.1"/>
    </source>
</evidence>
<dbReference type="Pfam" id="PF02502">
    <property type="entry name" value="LacAB_rpiB"/>
    <property type="match status" value="1"/>
</dbReference>
<organism evidence="3 4">
    <name type="scientific">Marinirhabdus gelatinilytica</name>
    <dbReference type="NCBI Taxonomy" id="1703343"/>
    <lineage>
        <taxon>Bacteria</taxon>
        <taxon>Pseudomonadati</taxon>
        <taxon>Bacteroidota</taxon>
        <taxon>Flavobacteriia</taxon>
        <taxon>Flavobacteriales</taxon>
        <taxon>Flavobacteriaceae</taxon>
    </lineage>
</organism>
<dbReference type="PANTHER" id="PTHR30345">
    <property type="entry name" value="RIBOSE-5-PHOSPHATE ISOMERASE B"/>
    <property type="match status" value="1"/>
</dbReference>
<dbReference type="GO" id="GO:0004751">
    <property type="term" value="F:ribose-5-phosphate isomerase activity"/>
    <property type="evidence" value="ECO:0007669"/>
    <property type="project" value="TreeGrafter"/>
</dbReference>
<dbReference type="NCBIfam" id="TIGR01120">
    <property type="entry name" value="rpiB"/>
    <property type="match status" value="1"/>
</dbReference>
<dbReference type="NCBIfam" id="TIGR00689">
    <property type="entry name" value="rpiB_lacA_lacB"/>
    <property type="match status" value="1"/>
</dbReference>
<dbReference type="GO" id="GO:0009052">
    <property type="term" value="P:pentose-phosphate shunt, non-oxidative branch"/>
    <property type="evidence" value="ECO:0007669"/>
    <property type="project" value="TreeGrafter"/>
</dbReference>
<evidence type="ECO:0000313" key="4">
    <source>
        <dbReference type="Proteomes" id="UP000255317"/>
    </source>
</evidence>
<reference evidence="3 4" key="1">
    <citation type="submission" date="2018-07" db="EMBL/GenBank/DDBJ databases">
        <title>Genomic Encyclopedia of Type Strains, Phase IV (KMG-IV): sequencing the most valuable type-strain genomes for metagenomic binning, comparative biology and taxonomic classification.</title>
        <authorList>
            <person name="Goeker M."/>
        </authorList>
    </citation>
    <scope>NUCLEOTIDE SEQUENCE [LARGE SCALE GENOMIC DNA]</scope>
    <source>
        <strain evidence="3 4">DSM 101478</strain>
    </source>
</reference>
<proteinExistence type="inferred from homology"/>
<dbReference type="EMBL" id="QRAO01000001">
    <property type="protein sequence ID" value="RDK88473.1"/>
    <property type="molecule type" value="Genomic_DNA"/>
</dbReference>
<dbReference type="AlphaFoldDB" id="A0A370QJC5"/>
<dbReference type="GO" id="GO:0019316">
    <property type="term" value="P:D-allose catabolic process"/>
    <property type="evidence" value="ECO:0007669"/>
    <property type="project" value="TreeGrafter"/>
</dbReference>
<dbReference type="Gene3D" id="3.40.1400.10">
    <property type="entry name" value="Sugar-phosphate isomerase, RpiB/LacA/LacB"/>
    <property type="match status" value="1"/>
</dbReference>
<dbReference type="SUPFAM" id="SSF89623">
    <property type="entry name" value="Ribose/Galactose isomerase RpiB/AlsB"/>
    <property type="match status" value="1"/>
</dbReference>
<keyword evidence="4" id="KW-1185">Reference proteome</keyword>
<dbReference type="PANTHER" id="PTHR30345:SF0">
    <property type="entry name" value="DNA DAMAGE-REPAIR_TOLERATION PROTEIN DRT102"/>
    <property type="match status" value="1"/>
</dbReference>
<comment type="caution">
    <text evidence="3">The sequence shown here is derived from an EMBL/GenBank/DDBJ whole genome shotgun (WGS) entry which is preliminary data.</text>
</comment>
<dbReference type="NCBIfam" id="NF004051">
    <property type="entry name" value="PRK05571.1"/>
    <property type="match status" value="1"/>
</dbReference>
<name>A0A370QJC5_9FLAO</name>
<dbReference type="InterPro" id="IPR003500">
    <property type="entry name" value="RpiB_LacA_LacB"/>
</dbReference>
<evidence type="ECO:0000256" key="1">
    <source>
        <dbReference type="ARBA" id="ARBA00008754"/>
    </source>
</evidence>
<keyword evidence="2 3" id="KW-0413">Isomerase</keyword>
<dbReference type="InterPro" id="IPR004785">
    <property type="entry name" value="RpiB"/>
</dbReference>
<evidence type="ECO:0000256" key="2">
    <source>
        <dbReference type="ARBA" id="ARBA00023235"/>
    </source>
</evidence>
<sequence length="180" mass="19814">MGILLYNSTGIKLFNNRFLTIFVLIKLKPNPTSQTLHMKIAIGNDHAGTDYKNTITAYLESEGHKVTNYGTDSDESVDYPDFVHPVAAAVEAGNVDYGIIICGSGNGANMTANKHQKVRSALCWTKEITALAREHNDANVLSIPARFTSEPQALEMVKTFLNTDFEGGRHLRRVEKIACS</sequence>
<dbReference type="Proteomes" id="UP000255317">
    <property type="component" value="Unassembled WGS sequence"/>
</dbReference>
<dbReference type="InterPro" id="IPR036569">
    <property type="entry name" value="RpiB_LacA_LacB_sf"/>
</dbReference>
<comment type="similarity">
    <text evidence="1">Belongs to the LacAB/RpiB family.</text>
</comment>